<feature type="compositionally biased region" description="Low complexity" evidence="1">
    <location>
        <begin position="61"/>
        <end position="74"/>
    </location>
</feature>
<keyword evidence="2" id="KW-0812">Transmembrane</keyword>
<dbReference type="Proteomes" id="UP000319804">
    <property type="component" value="Unassembled WGS sequence"/>
</dbReference>
<feature type="region of interest" description="Disordered" evidence="1">
    <location>
        <begin position="1"/>
        <end position="21"/>
    </location>
</feature>
<reference evidence="4 5" key="1">
    <citation type="submission" date="2019-06" db="EMBL/GenBank/DDBJ databases">
        <title>Sequencing the genomes of 1000 actinobacteria strains.</title>
        <authorList>
            <person name="Klenk H.-P."/>
        </authorList>
    </citation>
    <scope>NUCLEOTIDE SEQUENCE [LARGE SCALE GENOMIC DNA]</scope>
    <source>
        <strain evidence="4 5">DSM 20427</strain>
    </source>
</reference>
<evidence type="ECO:0000313" key="5">
    <source>
        <dbReference type="Proteomes" id="UP000319804"/>
    </source>
</evidence>
<dbReference type="PANTHER" id="PTHR34385:SF1">
    <property type="entry name" value="PEPTIDOGLYCAN L-ALANYL-D-GLUTAMATE ENDOPEPTIDASE CWLK"/>
    <property type="match status" value="1"/>
</dbReference>
<evidence type="ECO:0000313" key="4">
    <source>
        <dbReference type="EMBL" id="TQM98007.1"/>
    </source>
</evidence>
<keyword evidence="4" id="KW-0378">Hydrolase</keyword>
<feature type="region of interest" description="Disordered" evidence="1">
    <location>
        <begin position="55"/>
        <end position="74"/>
    </location>
</feature>
<dbReference type="CDD" id="cd14852">
    <property type="entry name" value="LD-carboxypeptidase"/>
    <property type="match status" value="1"/>
</dbReference>
<gene>
    <name evidence="4" type="ORF">FHX68_2021</name>
</gene>
<protein>
    <submittedName>
        <fullName evidence="4">D-alanyl-D-alanine carboxypeptidase</fullName>
    </submittedName>
</protein>
<evidence type="ECO:0000256" key="1">
    <source>
        <dbReference type="SAM" id="MobiDB-lite"/>
    </source>
</evidence>
<feature type="transmembrane region" description="Helical" evidence="2">
    <location>
        <begin position="27"/>
        <end position="49"/>
    </location>
</feature>
<dbReference type="Gene3D" id="3.30.1380.10">
    <property type="match status" value="1"/>
</dbReference>
<dbReference type="AlphaFoldDB" id="A0A4Y3URC1"/>
<evidence type="ECO:0000256" key="2">
    <source>
        <dbReference type="SAM" id="Phobius"/>
    </source>
</evidence>
<dbReference type="InterPro" id="IPR058193">
    <property type="entry name" value="VanY/YodJ_core_dom"/>
</dbReference>
<dbReference type="RefSeq" id="WP_229661612.1">
    <property type="nucleotide sequence ID" value="NZ_BJNA01000056.1"/>
</dbReference>
<dbReference type="GO" id="GO:0004180">
    <property type="term" value="F:carboxypeptidase activity"/>
    <property type="evidence" value="ECO:0007669"/>
    <property type="project" value="UniProtKB-KW"/>
</dbReference>
<keyword evidence="5" id="KW-1185">Reference proteome</keyword>
<keyword evidence="4" id="KW-0645">Protease</keyword>
<organism evidence="4 5">
    <name type="scientific">Microbacterium lacticum</name>
    <dbReference type="NCBI Taxonomy" id="33885"/>
    <lineage>
        <taxon>Bacteria</taxon>
        <taxon>Bacillati</taxon>
        <taxon>Actinomycetota</taxon>
        <taxon>Actinomycetes</taxon>
        <taxon>Micrococcales</taxon>
        <taxon>Microbacteriaceae</taxon>
        <taxon>Microbacterium</taxon>
    </lineage>
</organism>
<dbReference type="GO" id="GO:0006508">
    <property type="term" value="P:proteolysis"/>
    <property type="evidence" value="ECO:0007669"/>
    <property type="project" value="InterPro"/>
</dbReference>
<dbReference type="EMBL" id="VFPS01000003">
    <property type="protein sequence ID" value="TQM98007.1"/>
    <property type="molecule type" value="Genomic_DNA"/>
</dbReference>
<dbReference type="InterPro" id="IPR052179">
    <property type="entry name" value="DD-CPase-like"/>
</dbReference>
<dbReference type="SUPFAM" id="SSF55166">
    <property type="entry name" value="Hedgehog/DD-peptidase"/>
    <property type="match status" value="1"/>
</dbReference>
<keyword evidence="2" id="KW-1133">Transmembrane helix</keyword>
<accession>A0A4Y3URC1</accession>
<name>A0A4Y3URC1_9MICO</name>
<dbReference type="PANTHER" id="PTHR34385">
    <property type="entry name" value="D-ALANYL-D-ALANINE CARBOXYPEPTIDASE"/>
    <property type="match status" value="1"/>
</dbReference>
<keyword evidence="4" id="KW-0121">Carboxypeptidase</keyword>
<sequence length="342" mass="34060">MPQPEQPTTRRARRDAGRRGRRRTLQLGAAAALLVVGIVVAIAVATGGVGGAGGNGGSAGGADASGSGATGGAPADAVALPAGSGAGAGAATGLPAPAQTSVAAATCADPAVAAALAGGSDADVLAAFGGAAAFRAAVAGGAAPCVDLSDSRRVWVIVDKQRPLAPIDFEPAEVTAPANMPRTVDGRLQPAASDALSALVAAASAEGAGSIGLNSAYRSYASQTRTYNGYVDSMGREEADLQSARPGFSEHQTGLATDVAACDGGCAAIESFGGTPQGAWVAANAWRFGFVVRYEDGYTPITGYEWEPWHLRYIGPGLAQVYHDGGFHTLEDFFGLPAAPTY</sequence>
<dbReference type="Pfam" id="PF02557">
    <property type="entry name" value="VanY"/>
    <property type="match status" value="1"/>
</dbReference>
<evidence type="ECO:0000259" key="3">
    <source>
        <dbReference type="Pfam" id="PF02557"/>
    </source>
</evidence>
<comment type="caution">
    <text evidence="4">The sequence shown here is derived from an EMBL/GenBank/DDBJ whole genome shotgun (WGS) entry which is preliminary data.</text>
</comment>
<keyword evidence="2" id="KW-0472">Membrane</keyword>
<dbReference type="InterPro" id="IPR009045">
    <property type="entry name" value="Zn_M74/Hedgehog-like"/>
</dbReference>
<feature type="domain" description="D-alanyl-D-alanine carboxypeptidase-like core" evidence="3">
    <location>
        <begin position="187"/>
        <end position="315"/>
    </location>
</feature>
<proteinExistence type="predicted"/>
<dbReference type="InterPro" id="IPR003709">
    <property type="entry name" value="VanY-like_core_dom"/>
</dbReference>